<dbReference type="Proteomes" id="UP000297890">
    <property type="component" value="Unassembled WGS sequence"/>
</dbReference>
<dbReference type="AlphaFoldDB" id="A0A4Z0F5S2"/>
<comment type="caution">
    <text evidence="1">The sequence shown here is derived from an EMBL/GenBank/DDBJ whole genome shotgun (WGS) entry which is preliminary data.</text>
</comment>
<organism evidence="1 2">
    <name type="scientific">Candidatus Macondimonas diazotrophica</name>
    <dbReference type="NCBI Taxonomy" id="2305248"/>
    <lineage>
        <taxon>Bacteria</taxon>
        <taxon>Pseudomonadati</taxon>
        <taxon>Pseudomonadota</taxon>
        <taxon>Gammaproteobacteria</taxon>
        <taxon>Chromatiales</taxon>
        <taxon>Ectothiorhodospiraceae</taxon>
        <taxon>Candidatus Macondimonas</taxon>
    </lineage>
</organism>
<dbReference type="EMBL" id="SRIO01000029">
    <property type="protein sequence ID" value="TFZ81306.1"/>
    <property type="molecule type" value="Genomic_DNA"/>
</dbReference>
<sequence length="61" mass="6825">MKDVTGVDCVAIRDVDSAGVACSFQGTKKRLLLVPKMKLVIFWMVREFCGKSKKKARQVHA</sequence>
<evidence type="ECO:0000313" key="2">
    <source>
        <dbReference type="Proteomes" id="UP000297890"/>
    </source>
</evidence>
<reference evidence="1 2" key="1">
    <citation type="journal article" date="2019" name="ISME J.">
        <title>Candidatus Macondimonas diazotrophica, a novel gammaproteobacterial genus dominating crude-oil-contaminated coastal sediments.</title>
        <authorList>
            <person name="Karthikeyan S."/>
            <person name="Konstantinidis K."/>
        </authorList>
    </citation>
    <scope>NUCLEOTIDE SEQUENCE [LARGE SCALE GENOMIC DNA]</scope>
    <source>
        <strain evidence="1 2">KTK01</strain>
    </source>
</reference>
<proteinExistence type="predicted"/>
<accession>A0A4Z0F5S2</accession>
<name>A0A4Z0F5S2_9GAMM</name>
<protein>
    <submittedName>
        <fullName evidence="1">Uncharacterized protein</fullName>
    </submittedName>
</protein>
<keyword evidence="2" id="KW-1185">Reference proteome</keyword>
<gene>
    <name evidence="1" type="ORF">E4680_13005</name>
</gene>
<evidence type="ECO:0000313" key="1">
    <source>
        <dbReference type="EMBL" id="TFZ81306.1"/>
    </source>
</evidence>
<dbReference type="RefSeq" id="WP_135282852.1">
    <property type="nucleotide sequence ID" value="NZ_SRIO01000029.1"/>
</dbReference>